<dbReference type="PANTHER" id="PTHR10328:SF15">
    <property type="entry name" value="BHLH TRANSCRIPTION FACTOR"/>
    <property type="match status" value="1"/>
</dbReference>
<feature type="region of interest" description="Disordered" evidence="3">
    <location>
        <begin position="181"/>
        <end position="304"/>
    </location>
</feature>
<dbReference type="InterPro" id="IPR036638">
    <property type="entry name" value="HLH_DNA-bd_sf"/>
</dbReference>
<name>A0A166FX44_9AGAM</name>
<proteinExistence type="predicted"/>
<dbReference type="InterPro" id="IPR011598">
    <property type="entry name" value="bHLH_dom"/>
</dbReference>
<evidence type="ECO:0000313" key="5">
    <source>
        <dbReference type="EMBL" id="KZP17256.1"/>
    </source>
</evidence>
<dbReference type="OrthoDB" id="8964853at2759"/>
<feature type="compositionally biased region" description="Polar residues" evidence="3">
    <location>
        <begin position="202"/>
        <end position="211"/>
    </location>
</feature>
<keyword evidence="2" id="KW-0539">Nucleus</keyword>
<evidence type="ECO:0000256" key="3">
    <source>
        <dbReference type="SAM" id="MobiDB-lite"/>
    </source>
</evidence>
<dbReference type="Gene3D" id="4.10.280.10">
    <property type="entry name" value="Helix-loop-helix DNA-binding domain"/>
    <property type="match status" value="1"/>
</dbReference>
<dbReference type="PANTHER" id="PTHR10328">
    <property type="entry name" value="PROTEIN MAX MYC-ASSOCIATED FACTOR X"/>
    <property type="match status" value="1"/>
</dbReference>
<keyword evidence="6" id="KW-1185">Reference proteome</keyword>
<keyword evidence="1" id="KW-0238">DNA-binding</keyword>
<dbReference type="CDD" id="cd19690">
    <property type="entry name" value="bHLHzip_spESC1_like"/>
    <property type="match status" value="1"/>
</dbReference>
<feature type="compositionally biased region" description="Low complexity" evidence="3">
    <location>
        <begin position="411"/>
        <end position="437"/>
    </location>
</feature>
<dbReference type="GO" id="GO:0003677">
    <property type="term" value="F:DNA binding"/>
    <property type="evidence" value="ECO:0007669"/>
    <property type="project" value="UniProtKB-KW"/>
</dbReference>
<dbReference type="Proteomes" id="UP000076532">
    <property type="component" value="Unassembled WGS sequence"/>
</dbReference>
<feature type="region of interest" description="Disordered" evidence="3">
    <location>
        <begin position="98"/>
        <end position="135"/>
    </location>
</feature>
<dbReference type="GO" id="GO:0090575">
    <property type="term" value="C:RNA polymerase II transcription regulator complex"/>
    <property type="evidence" value="ECO:0007669"/>
    <property type="project" value="TreeGrafter"/>
</dbReference>
<feature type="compositionally biased region" description="Polar residues" evidence="3">
    <location>
        <begin position="24"/>
        <end position="41"/>
    </location>
</feature>
<evidence type="ECO:0000256" key="1">
    <source>
        <dbReference type="ARBA" id="ARBA00023125"/>
    </source>
</evidence>
<dbReference type="STRING" id="436010.A0A166FX44"/>
<feature type="region of interest" description="Disordered" evidence="3">
    <location>
        <begin position="367"/>
        <end position="451"/>
    </location>
</feature>
<dbReference type="GO" id="GO:0003700">
    <property type="term" value="F:DNA-binding transcription factor activity"/>
    <property type="evidence" value="ECO:0007669"/>
    <property type="project" value="TreeGrafter"/>
</dbReference>
<dbReference type="SMART" id="SM00353">
    <property type="entry name" value="HLH"/>
    <property type="match status" value="1"/>
</dbReference>
<accession>A0A166FX44</accession>
<dbReference type="InterPro" id="IPR040106">
    <property type="entry name" value="Esc1_bHLHzip"/>
</dbReference>
<evidence type="ECO:0000256" key="2">
    <source>
        <dbReference type="ARBA" id="ARBA00023242"/>
    </source>
</evidence>
<reference evidence="5 6" key="1">
    <citation type="journal article" date="2016" name="Mol. Biol. Evol.">
        <title>Comparative Genomics of Early-Diverging Mushroom-Forming Fungi Provides Insights into the Origins of Lignocellulose Decay Capabilities.</title>
        <authorList>
            <person name="Nagy L.G."/>
            <person name="Riley R."/>
            <person name="Tritt A."/>
            <person name="Adam C."/>
            <person name="Daum C."/>
            <person name="Floudas D."/>
            <person name="Sun H."/>
            <person name="Yadav J.S."/>
            <person name="Pangilinan J."/>
            <person name="Larsson K.H."/>
            <person name="Matsuura K."/>
            <person name="Barry K."/>
            <person name="Labutti K."/>
            <person name="Kuo R."/>
            <person name="Ohm R.A."/>
            <person name="Bhattacharya S.S."/>
            <person name="Shirouzu T."/>
            <person name="Yoshinaga Y."/>
            <person name="Martin F.M."/>
            <person name="Grigoriev I.V."/>
            <person name="Hibbett D.S."/>
        </authorList>
    </citation>
    <scope>NUCLEOTIDE SEQUENCE [LARGE SCALE GENOMIC DNA]</scope>
    <source>
        <strain evidence="5 6">CBS 109695</strain>
    </source>
</reference>
<dbReference type="Pfam" id="PF00010">
    <property type="entry name" value="HLH"/>
    <property type="match status" value="1"/>
</dbReference>
<dbReference type="PROSITE" id="PS50888">
    <property type="entry name" value="BHLH"/>
    <property type="match status" value="1"/>
</dbReference>
<sequence>MRSGQDANIENRPPPTAIALAPQASRSQNIRRPLGPQSSKPSPLAPLELLQHHRRGSLTDHHLHAISKGRDKEHLDSPATTGTLHDSAVMSATNKGHDHMAASGEEGRRTKRKASGDMEPPLTGPGMTPPAKRRREEGWQWKGNGVGELGGGGAAQIAGIDTDAHAEFAWTSPGQAANLLTMQDPHANDPNHVQSHMHPMDPNNQHHQISMMSMGFTNDRRSTTDNLANSEPASGPSRSLRSRSRPPSRQLHAGEDPDGSGPSSIDNADDMSAASPGGTRRDSSGATPYSRSPELRVSHKLAERKRRKEMKDLFDELRDQLPADRGMKASKWEILSKAIDFVGQLKQSHQDMARELEMMRHEVENVRGGGVPSFQPGGPPHPGLYGQPPLAGQQYPPGSMSHPPQHPLSRPPSSQNSFPPGGGPSQQAPVSQQPPSQNGNGSAHHGEPSPT</sequence>
<gene>
    <name evidence="5" type="ORF">FIBSPDRAFT_1046943</name>
</gene>
<feature type="domain" description="BHLH" evidence="4">
    <location>
        <begin position="294"/>
        <end position="345"/>
    </location>
</feature>
<feature type="compositionally biased region" description="Basic and acidic residues" evidence="3">
    <location>
        <begin position="98"/>
        <end position="108"/>
    </location>
</feature>
<evidence type="ECO:0000259" key="4">
    <source>
        <dbReference type="PROSITE" id="PS50888"/>
    </source>
</evidence>
<dbReference type="SUPFAM" id="SSF47459">
    <property type="entry name" value="HLH, helix-loop-helix DNA-binding domain"/>
    <property type="match status" value="1"/>
</dbReference>
<dbReference type="AlphaFoldDB" id="A0A166FX44"/>
<feature type="region of interest" description="Disordered" evidence="3">
    <location>
        <begin position="1"/>
        <end position="44"/>
    </location>
</feature>
<dbReference type="GO" id="GO:0045944">
    <property type="term" value="P:positive regulation of transcription by RNA polymerase II"/>
    <property type="evidence" value="ECO:0007669"/>
    <property type="project" value="TreeGrafter"/>
</dbReference>
<organism evidence="5 6">
    <name type="scientific">Athelia psychrophila</name>
    <dbReference type="NCBI Taxonomy" id="1759441"/>
    <lineage>
        <taxon>Eukaryota</taxon>
        <taxon>Fungi</taxon>
        <taxon>Dikarya</taxon>
        <taxon>Basidiomycota</taxon>
        <taxon>Agaricomycotina</taxon>
        <taxon>Agaricomycetes</taxon>
        <taxon>Agaricomycetidae</taxon>
        <taxon>Atheliales</taxon>
        <taxon>Atheliaceae</taxon>
        <taxon>Athelia</taxon>
    </lineage>
</organism>
<protein>
    <recommendedName>
        <fullName evidence="4">BHLH domain-containing protein</fullName>
    </recommendedName>
</protein>
<dbReference type="GO" id="GO:0046983">
    <property type="term" value="F:protein dimerization activity"/>
    <property type="evidence" value="ECO:0007669"/>
    <property type="project" value="InterPro"/>
</dbReference>
<dbReference type="EMBL" id="KV417584">
    <property type="protein sequence ID" value="KZP17256.1"/>
    <property type="molecule type" value="Genomic_DNA"/>
</dbReference>
<evidence type="ECO:0000313" key="6">
    <source>
        <dbReference type="Proteomes" id="UP000076532"/>
    </source>
</evidence>